<evidence type="ECO:0000256" key="1">
    <source>
        <dbReference type="SAM" id="MobiDB-lite"/>
    </source>
</evidence>
<keyword evidence="3" id="KW-1185">Reference proteome</keyword>
<protein>
    <submittedName>
        <fullName evidence="2">Uncharacterized protein</fullName>
    </submittedName>
</protein>
<gene>
    <name evidence="2" type="ORF">RVR_7896</name>
</gene>
<reference evidence="2 3" key="4">
    <citation type="journal article" date="2020" name="Sci. Rep.">
        <title>beta-carboline chemical signals induce reveromycin production through a LuxR family regulator in Streptomyces sp. SN-593.</title>
        <authorList>
            <person name="Panthee S."/>
            <person name="Kito N."/>
            <person name="Hayashi T."/>
            <person name="Shimizu T."/>
            <person name="Ishikawa J."/>
            <person name="Hamamoto H."/>
            <person name="Osada H."/>
            <person name="Takahashi S."/>
        </authorList>
    </citation>
    <scope>NUCLEOTIDE SEQUENCE [LARGE SCALE GENOMIC DNA]</scope>
    <source>
        <strain evidence="2 3">SN-593</strain>
    </source>
</reference>
<sequence>MDAARLVAEAERTMSRDPQPADVIAEAWQAYELTDAIGRLLAETREDGVDGGPGTVRPGERATTRDPGLTVSRAGPVPVVSATRVGPPRAARLSTVREPDGTLRALRTLLGGIGLALVTLISSACDEETYWECVEALDAVDEAKDRVHMLAHTNSG</sequence>
<dbReference type="Pfam" id="PF19594">
    <property type="entry name" value="DUF6099"/>
    <property type="match status" value="1"/>
</dbReference>
<evidence type="ECO:0000313" key="3">
    <source>
        <dbReference type="Proteomes" id="UP000595703"/>
    </source>
</evidence>
<dbReference type="EMBL" id="AP018365">
    <property type="protein sequence ID" value="BBB00764.1"/>
    <property type="molecule type" value="Genomic_DNA"/>
</dbReference>
<name>A0A7U3UXQ8_9ACTN</name>
<dbReference type="InterPro" id="IPR046081">
    <property type="entry name" value="DUF6099"/>
</dbReference>
<dbReference type="Proteomes" id="UP000595703">
    <property type="component" value="Chromosome"/>
</dbReference>
<accession>A0A7U3UXQ8</accession>
<evidence type="ECO:0000313" key="2">
    <source>
        <dbReference type="EMBL" id="BBB00764.1"/>
    </source>
</evidence>
<reference evidence="2 3" key="3">
    <citation type="journal article" date="2011" name="Nat. Chem. Biol.">
        <title>Reveromycin A biosynthesis uses RevG and RevJ for stereospecific spiroacetal formation.</title>
        <authorList>
            <person name="Takahashi S."/>
            <person name="Toyoda A."/>
            <person name="Sekiyama Y."/>
            <person name="Takagi H."/>
            <person name="Nogawa T."/>
            <person name="Uramoto M."/>
            <person name="Suzuki R."/>
            <person name="Koshino H."/>
            <person name="Kumano T."/>
            <person name="Panthee S."/>
            <person name="Dairi T."/>
            <person name="Ishikawa J."/>
            <person name="Ikeda H."/>
            <person name="Sakaki Y."/>
            <person name="Osada H."/>
        </authorList>
    </citation>
    <scope>NUCLEOTIDE SEQUENCE [LARGE SCALE GENOMIC DNA]</scope>
    <source>
        <strain evidence="2 3">SN-593</strain>
    </source>
</reference>
<proteinExistence type="predicted"/>
<dbReference type="KEGG" id="arev:RVR_7896"/>
<reference evidence="2 3" key="2">
    <citation type="journal article" date="2011" name="J. Antibiot.">
        <title>Furaquinocins I and J: novel polyketide isoprenoid hybrid compounds from Streptomyces reveromyceticus SN-593.</title>
        <authorList>
            <person name="Panthee S."/>
            <person name="Takahashi S."/>
            <person name="Takagi H."/>
            <person name="Nogawa T."/>
            <person name="Oowada E."/>
            <person name="Uramoto M."/>
            <person name="Osada H."/>
        </authorList>
    </citation>
    <scope>NUCLEOTIDE SEQUENCE [LARGE SCALE GENOMIC DNA]</scope>
    <source>
        <strain evidence="2 3">SN-593</strain>
    </source>
</reference>
<feature type="region of interest" description="Disordered" evidence="1">
    <location>
        <begin position="45"/>
        <end position="74"/>
    </location>
</feature>
<reference evidence="2 3" key="1">
    <citation type="journal article" date="2010" name="J. Bacteriol.">
        <title>Biochemical characterization of a novel indole prenyltransferase from Streptomyces sp. SN-593.</title>
        <authorList>
            <person name="Takahashi S."/>
            <person name="Takagi H."/>
            <person name="Toyoda A."/>
            <person name="Uramoto M."/>
            <person name="Nogawa T."/>
            <person name="Ueki M."/>
            <person name="Sakaki Y."/>
            <person name="Osada H."/>
        </authorList>
    </citation>
    <scope>NUCLEOTIDE SEQUENCE [LARGE SCALE GENOMIC DNA]</scope>
    <source>
        <strain evidence="2 3">SN-593</strain>
    </source>
</reference>
<dbReference type="RefSeq" id="WP_202236753.1">
    <property type="nucleotide sequence ID" value="NZ_AP018365.1"/>
</dbReference>
<organism evidence="2 3">
    <name type="scientific">Actinacidiphila reveromycinica</name>
    <dbReference type="NCBI Taxonomy" id="659352"/>
    <lineage>
        <taxon>Bacteria</taxon>
        <taxon>Bacillati</taxon>
        <taxon>Actinomycetota</taxon>
        <taxon>Actinomycetes</taxon>
        <taxon>Kitasatosporales</taxon>
        <taxon>Streptomycetaceae</taxon>
        <taxon>Actinacidiphila</taxon>
    </lineage>
</organism>
<dbReference type="AlphaFoldDB" id="A0A7U3UXQ8"/>